<keyword evidence="3" id="KW-1133">Transmembrane helix</keyword>
<dbReference type="PANTHER" id="PTHR30055">
    <property type="entry name" value="HTH-TYPE TRANSCRIPTIONAL REGULATOR RUTR"/>
    <property type="match status" value="1"/>
</dbReference>
<keyword evidence="3" id="KW-0472">Membrane</keyword>
<dbReference type="InterPro" id="IPR001647">
    <property type="entry name" value="HTH_TetR"/>
</dbReference>
<dbReference type="GO" id="GO:0000976">
    <property type="term" value="F:transcription cis-regulatory region binding"/>
    <property type="evidence" value="ECO:0007669"/>
    <property type="project" value="TreeGrafter"/>
</dbReference>
<keyword evidence="1 2" id="KW-0238">DNA-binding</keyword>
<dbReference type="InterPro" id="IPR023772">
    <property type="entry name" value="DNA-bd_HTH_TetR-type_CS"/>
</dbReference>
<dbReference type="GO" id="GO:0003700">
    <property type="term" value="F:DNA-binding transcription factor activity"/>
    <property type="evidence" value="ECO:0007669"/>
    <property type="project" value="TreeGrafter"/>
</dbReference>
<comment type="caution">
    <text evidence="5">The sequence shown here is derived from an EMBL/GenBank/DDBJ whole genome shotgun (WGS) entry which is preliminary data.</text>
</comment>
<dbReference type="AlphaFoldDB" id="A0A9D1UZX2"/>
<reference evidence="5" key="2">
    <citation type="submission" date="2021-04" db="EMBL/GenBank/DDBJ databases">
        <authorList>
            <person name="Gilroy R."/>
        </authorList>
    </citation>
    <scope>NUCLEOTIDE SEQUENCE</scope>
    <source>
        <strain evidence="5">23274</strain>
    </source>
</reference>
<dbReference type="PRINTS" id="PR00455">
    <property type="entry name" value="HTHTETR"/>
</dbReference>
<evidence type="ECO:0000256" key="1">
    <source>
        <dbReference type="ARBA" id="ARBA00023125"/>
    </source>
</evidence>
<dbReference type="PROSITE" id="PS50977">
    <property type="entry name" value="HTH_TETR_2"/>
    <property type="match status" value="1"/>
</dbReference>
<evidence type="ECO:0000313" key="6">
    <source>
        <dbReference type="Proteomes" id="UP000824202"/>
    </source>
</evidence>
<dbReference type="Pfam" id="PF00440">
    <property type="entry name" value="TetR_N"/>
    <property type="match status" value="1"/>
</dbReference>
<dbReference type="SUPFAM" id="SSF46689">
    <property type="entry name" value="Homeodomain-like"/>
    <property type="match status" value="1"/>
</dbReference>
<accession>A0A9D1UZX2</accession>
<proteinExistence type="predicted"/>
<feature type="domain" description="HTH tetR-type" evidence="4">
    <location>
        <begin position="8"/>
        <end position="68"/>
    </location>
</feature>
<evidence type="ECO:0000313" key="5">
    <source>
        <dbReference type="EMBL" id="HIX03590.1"/>
    </source>
</evidence>
<dbReference type="InterPro" id="IPR036271">
    <property type="entry name" value="Tet_transcr_reg_TetR-rel_C_sf"/>
</dbReference>
<dbReference type="PANTHER" id="PTHR30055:SF207">
    <property type="entry name" value="HTH-TYPE TRANSCRIPTIONAL REPRESSOR FATR"/>
    <property type="match status" value="1"/>
</dbReference>
<sequence>MKTSHNSKDLEKEIIENAKQLFIEKGFAETSMSDIAARTGINRPVLHYYFRTKDKMFQAVFGSIVLSFVPQVQDIILQKDLPFRERAGKIIDAYYQTFIDNPCLPMFMIREIYRDPGHLLAVIHELQLEQYLHKISESLREEMAAGLLKTVPLVFVFYTFYGLVAMPFLSRDLLPAAIPDTSFEATFALWRPHIIDQLENLLYPQA</sequence>
<evidence type="ECO:0000256" key="3">
    <source>
        <dbReference type="SAM" id="Phobius"/>
    </source>
</evidence>
<gene>
    <name evidence="5" type="ORF">H9863_05685</name>
</gene>
<dbReference type="EMBL" id="DXFT01000107">
    <property type="protein sequence ID" value="HIX03590.1"/>
    <property type="molecule type" value="Genomic_DNA"/>
</dbReference>
<organism evidence="5 6">
    <name type="scientific">Candidatus Odoribacter faecigallinarum</name>
    <dbReference type="NCBI Taxonomy" id="2838706"/>
    <lineage>
        <taxon>Bacteria</taxon>
        <taxon>Pseudomonadati</taxon>
        <taxon>Bacteroidota</taxon>
        <taxon>Bacteroidia</taxon>
        <taxon>Bacteroidales</taxon>
        <taxon>Odoribacteraceae</taxon>
        <taxon>Odoribacter</taxon>
    </lineage>
</organism>
<reference evidence="5" key="1">
    <citation type="journal article" date="2021" name="PeerJ">
        <title>Extensive microbial diversity within the chicken gut microbiome revealed by metagenomics and culture.</title>
        <authorList>
            <person name="Gilroy R."/>
            <person name="Ravi A."/>
            <person name="Getino M."/>
            <person name="Pursley I."/>
            <person name="Horton D.L."/>
            <person name="Alikhan N.F."/>
            <person name="Baker D."/>
            <person name="Gharbi K."/>
            <person name="Hall N."/>
            <person name="Watson M."/>
            <person name="Adriaenssens E.M."/>
            <person name="Foster-Nyarko E."/>
            <person name="Jarju S."/>
            <person name="Secka A."/>
            <person name="Antonio M."/>
            <person name="Oren A."/>
            <person name="Chaudhuri R.R."/>
            <person name="La Ragione R."/>
            <person name="Hildebrand F."/>
            <person name="Pallen M.J."/>
        </authorList>
    </citation>
    <scope>NUCLEOTIDE SEQUENCE</scope>
    <source>
        <strain evidence="5">23274</strain>
    </source>
</reference>
<name>A0A9D1UZX2_9BACT</name>
<dbReference type="InterPro" id="IPR009057">
    <property type="entry name" value="Homeodomain-like_sf"/>
</dbReference>
<keyword evidence="3" id="KW-0812">Transmembrane</keyword>
<feature type="DNA-binding region" description="H-T-H motif" evidence="2">
    <location>
        <begin position="31"/>
        <end position="50"/>
    </location>
</feature>
<dbReference type="InterPro" id="IPR050109">
    <property type="entry name" value="HTH-type_TetR-like_transc_reg"/>
</dbReference>
<dbReference type="Gene3D" id="1.10.357.10">
    <property type="entry name" value="Tetracycline Repressor, domain 2"/>
    <property type="match status" value="1"/>
</dbReference>
<protein>
    <submittedName>
        <fullName evidence="5">TetR/AcrR family transcriptional regulator</fullName>
    </submittedName>
</protein>
<evidence type="ECO:0000259" key="4">
    <source>
        <dbReference type="PROSITE" id="PS50977"/>
    </source>
</evidence>
<dbReference type="PROSITE" id="PS01081">
    <property type="entry name" value="HTH_TETR_1"/>
    <property type="match status" value="1"/>
</dbReference>
<dbReference type="SUPFAM" id="SSF48498">
    <property type="entry name" value="Tetracyclin repressor-like, C-terminal domain"/>
    <property type="match status" value="1"/>
</dbReference>
<dbReference type="Proteomes" id="UP000824202">
    <property type="component" value="Unassembled WGS sequence"/>
</dbReference>
<feature type="transmembrane region" description="Helical" evidence="3">
    <location>
        <begin position="150"/>
        <end position="169"/>
    </location>
</feature>
<evidence type="ECO:0000256" key="2">
    <source>
        <dbReference type="PROSITE-ProRule" id="PRU00335"/>
    </source>
</evidence>